<organism evidence="4 5">
    <name type="scientific">Rheinheimera soli</name>
    <dbReference type="NCBI Taxonomy" id="443616"/>
    <lineage>
        <taxon>Bacteria</taxon>
        <taxon>Pseudomonadati</taxon>
        <taxon>Pseudomonadota</taxon>
        <taxon>Gammaproteobacteria</taxon>
        <taxon>Chromatiales</taxon>
        <taxon>Chromatiaceae</taxon>
        <taxon>Rheinheimera</taxon>
    </lineage>
</organism>
<keyword evidence="1" id="KW-0808">Transferase</keyword>
<dbReference type="Pfam" id="PF00583">
    <property type="entry name" value="Acetyltransf_1"/>
    <property type="match status" value="1"/>
</dbReference>
<dbReference type="CDD" id="cd04301">
    <property type="entry name" value="NAT_SF"/>
    <property type="match status" value="1"/>
</dbReference>
<dbReference type="Gene3D" id="3.40.630.30">
    <property type="match status" value="1"/>
</dbReference>
<gene>
    <name evidence="4" type="ORF">J2W69_000589</name>
</gene>
<protein>
    <submittedName>
        <fullName evidence="4">GNAT superfamily N-acetyltransferase</fullName>
    </submittedName>
</protein>
<evidence type="ECO:0000259" key="3">
    <source>
        <dbReference type="PROSITE" id="PS51186"/>
    </source>
</evidence>
<name>A0ABU1VVC7_9GAMM</name>
<keyword evidence="2" id="KW-0012">Acyltransferase</keyword>
<dbReference type="SUPFAM" id="SSF55729">
    <property type="entry name" value="Acyl-CoA N-acyltransferases (Nat)"/>
    <property type="match status" value="1"/>
</dbReference>
<accession>A0ABU1VVC7</accession>
<dbReference type="EMBL" id="JAVDWR010000001">
    <property type="protein sequence ID" value="MDR7119674.1"/>
    <property type="molecule type" value="Genomic_DNA"/>
</dbReference>
<evidence type="ECO:0000256" key="2">
    <source>
        <dbReference type="ARBA" id="ARBA00023315"/>
    </source>
</evidence>
<proteinExistence type="predicted"/>
<sequence length="135" mass="15652">MIFTPVHTLEFAELAKQKIVEFNALHWDATKRQQLGFKLEDSEGHLIAAVAGRTFGHWFYLESLWLDEKVRGKGVGSKLLIEAESLAKARGCSFVILDTLDFQAKPFYERHGYQLEWTQTNYPFTGCKYFMTKRL</sequence>
<dbReference type="PROSITE" id="PS51186">
    <property type="entry name" value="GNAT"/>
    <property type="match status" value="1"/>
</dbReference>
<reference evidence="4 5" key="1">
    <citation type="submission" date="2023-07" db="EMBL/GenBank/DDBJ databases">
        <title>Sorghum-associated microbial communities from plants grown in Nebraska, USA.</title>
        <authorList>
            <person name="Schachtman D."/>
        </authorList>
    </citation>
    <scope>NUCLEOTIDE SEQUENCE [LARGE SCALE GENOMIC DNA]</scope>
    <source>
        <strain evidence="4 5">4138</strain>
    </source>
</reference>
<dbReference type="InterPro" id="IPR016181">
    <property type="entry name" value="Acyl_CoA_acyltransferase"/>
</dbReference>
<evidence type="ECO:0000313" key="5">
    <source>
        <dbReference type="Proteomes" id="UP001257909"/>
    </source>
</evidence>
<dbReference type="InterPro" id="IPR050832">
    <property type="entry name" value="Bact_Acetyltransf"/>
</dbReference>
<feature type="domain" description="N-acetyltransferase" evidence="3">
    <location>
        <begin position="1"/>
        <end position="135"/>
    </location>
</feature>
<dbReference type="Proteomes" id="UP001257909">
    <property type="component" value="Unassembled WGS sequence"/>
</dbReference>
<dbReference type="InterPro" id="IPR000182">
    <property type="entry name" value="GNAT_dom"/>
</dbReference>
<keyword evidence="5" id="KW-1185">Reference proteome</keyword>
<evidence type="ECO:0000256" key="1">
    <source>
        <dbReference type="ARBA" id="ARBA00022679"/>
    </source>
</evidence>
<dbReference type="PANTHER" id="PTHR43877:SF2">
    <property type="entry name" value="AMINOALKYLPHOSPHONATE N-ACETYLTRANSFERASE-RELATED"/>
    <property type="match status" value="1"/>
</dbReference>
<comment type="caution">
    <text evidence="4">The sequence shown here is derived from an EMBL/GenBank/DDBJ whole genome shotgun (WGS) entry which is preliminary data.</text>
</comment>
<evidence type="ECO:0000313" key="4">
    <source>
        <dbReference type="EMBL" id="MDR7119674.1"/>
    </source>
</evidence>
<dbReference type="RefSeq" id="WP_310274402.1">
    <property type="nucleotide sequence ID" value="NZ_JAVDWR010000001.1"/>
</dbReference>
<dbReference type="PANTHER" id="PTHR43877">
    <property type="entry name" value="AMINOALKYLPHOSPHONATE N-ACETYLTRANSFERASE-RELATED-RELATED"/>
    <property type="match status" value="1"/>
</dbReference>